<accession>A0AAV5LGM1</accession>
<dbReference type="PROSITE" id="PS50157">
    <property type="entry name" value="ZINC_FINGER_C2H2_2"/>
    <property type="match status" value="3"/>
</dbReference>
<evidence type="ECO:0000256" key="2">
    <source>
        <dbReference type="ARBA" id="ARBA00022737"/>
    </source>
</evidence>
<dbReference type="Gene3D" id="3.30.160.60">
    <property type="entry name" value="Classic Zinc Finger"/>
    <property type="match status" value="2"/>
</dbReference>
<dbReference type="AlphaFoldDB" id="A0AAV5LGM1"/>
<reference evidence="10 11" key="1">
    <citation type="journal article" date="2021" name="Commun. Biol.">
        <title>The genome of Shorea leprosula (Dipterocarpaceae) highlights the ecological relevance of drought in aseasonal tropical rainforests.</title>
        <authorList>
            <person name="Ng K.K.S."/>
            <person name="Kobayashi M.J."/>
            <person name="Fawcett J.A."/>
            <person name="Hatakeyama M."/>
            <person name="Paape T."/>
            <person name="Ng C.H."/>
            <person name="Ang C.C."/>
            <person name="Tnah L.H."/>
            <person name="Lee C.T."/>
            <person name="Nishiyama T."/>
            <person name="Sese J."/>
            <person name="O'Brien M.J."/>
            <person name="Copetti D."/>
            <person name="Mohd Noor M.I."/>
            <person name="Ong R.C."/>
            <person name="Putra M."/>
            <person name="Sireger I.Z."/>
            <person name="Indrioko S."/>
            <person name="Kosugi Y."/>
            <person name="Izuno A."/>
            <person name="Isagi Y."/>
            <person name="Lee S.L."/>
            <person name="Shimizu K.K."/>
        </authorList>
    </citation>
    <scope>NUCLEOTIDE SEQUENCE [LARGE SCALE GENOMIC DNA]</scope>
    <source>
        <strain evidence="10">214</strain>
    </source>
</reference>
<evidence type="ECO:0000313" key="10">
    <source>
        <dbReference type="EMBL" id="GKV36458.1"/>
    </source>
</evidence>
<keyword evidence="5" id="KW-0805">Transcription regulation</keyword>
<dbReference type="GO" id="GO:0008270">
    <property type="term" value="F:zinc ion binding"/>
    <property type="evidence" value="ECO:0007669"/>
    <property type="project" value="UniProtKB-KW"/>
</dbReference>
<keyword evidence="6" id="KW-0804">Transcription</keyword>
<dbReference type="PANTHER" id="PTHR45988:SF18">
    <property type="entry name" value="C2H2-TYPE ZINC FINGER FAMILY PROTEIN"/>
    <property type="match status" value="1"/>
</dbReference>
<feature type="domain" description="C2H2-type" evidence="9">
    <location>
        <begin position="313"/>
        <end position="340"/>
    </location>
</feature>
<keyword evidence="1" id="KW-0479">Metal-binding</keyword>
<evidence type="ECO:0000313" key="11">
    <source>
        <dbReference type="Proteomes" id="UP001054252"/>
    </source>
</evidence>
<evidence type="ECO:0000256" key="6">
    <source>
        <dbReference type="ARBA" id="ARBA00023163"/>
    </source>
</evidence>
<evidence type="ECO:0000256" key="5">
    <source>
        <dbReference type="ARBA" id="ARBA00023015"/>
    </source>
</evidence>
<dbReference type="GO" id="GO:0005634">
    <property type="term" value="C:nucleus"/>
    <property type="evidence" value="ECO:0007669"/>
    <property type="project" value="TreeGrafter"/>
</dbReference>
<dbReference type="SUPFAM" id="SSF57667">
    <property type="entry name" value="beta-beta-alpha zinc fingers"/>
    <property type="match status" value="2"/>
</dbReference>
<keyword evidence="11" id="KW-1185">Reference proteome</keyword>
<comment type="caution">
    <text evidence="10">The sequence shown here is derived from an EMBL/GenBank/DDBJ whole genome shotgun (WGS) entry which is preliminary data.</text>
</comment>
<dbReference type="Proteomes" id="UP001054252">
    <property type="component" value="Unassembled WGS sequence"/>
</dbReference>
<protein>
    <recommendedName>
        <fullName evidence="9">C2H2-type domain-containing protein</fullName>
    </recommendedName>
</protein>
<organism evidence="10 11">
    <name type="scientific">Rubroshorea leprosula</name>
    <dbReference type="NCBI Taxonomy" id="152421"/>
    <lineage>
        <taxon>Eukaryota</taxon>
        <taxon>Viridiplantae</taxon>
        <taxon>Streptophyta</taxon>
        <taxon>Embryophyta</taxon>
        <taxon>Tracheophyta</taxon>
        <taxon>Spermatophyta</taxon>
        <taxon>Magnoliopsida</taxon>
        <taxon>eudicotyledons</taxon>
        <taxon>Gunneridae</taxon>
        <taxon>Pentapetalae</taxon>
        <taxon>rosids</taxon>
        <taxon>malvids</taxon>
        <taxon>Malvales</taxon>
        <taxon>Dipterocarpaceae</taxon>
        <taxon>Rubroshorea</taxon>
    </lineage>
</organism>
<evidence type="ECO:0000256" key="3">
    <source>
        <dbReference type="ARBA" id="ARBA00022771"/>
    </source>
</evidence>
<dbReference type="PROSITE" id="PS00028">
    <property type="entry name" value="ZINC_FINGER_C2H2_1"/>
    <property type="match status" value="4"/>
</dbReference>
<name>A0AAV5LGM1_9ROSI</name>
<evidence type="ECO:0000256" key="4">
    <source>
        <dbReference type="ARBA" id="ARBA00022833"/>
    </source>
</evidence>
<dbReference type="EMBL" id="BPVZ01000116">
    <property type="protein sequence ID" value="GKV36458.1"/>
    <property type="molecule type" value="Genomic_DNA"/>
</dbReference>
<keyword evidence="3 7" id="KW-0863">Zinc-finger</keyword>
<dbReference type="GO" id="GO:0000976">
    <property type="term" value="F:transcription cis-regulatory region binding"/>
    <property type="evidence" value="ECO:0007669"/>
    <property type="project" value="TreeGrafter"/>
</dbReference>
<keyword evidence="2" id="KW-0677">Repeat</keyword>
<feature type="domain" description="C2H2-type" evidence="9">
    <location>
        <begin position="78"/>
        <end position="100"/>
    </location>
</feature>
<dbReference type="PANTHER" id="PTHR45988">
    <property type="entry name" value="C2H2 TYPE ZINC FINGER TRANSCRIPTION FACTOR FAMILY-RELATED"/>
    <property type="match status" value="1"/>
</dbReference>
<keyword evidence="4" id="KW-0862">Zinc</keyword>
<sequence length="374" mass="42003">MDPQIQPTDDEPQAPTPTIVCEFCFKQFTNGKAYGGHKRIHLQPLISKQEGPQIEDQSNPQHQPSYHAMNDVTETKQIRCSLCFRFFKSWKSLFGHMRAHPERYWRGINPPPSFTNINNYNSSSSTLSEEEDDDDDDQDLVDDSSVTPPKTSLVNLTESLGRSWLTCARRGRKRLVAEDMKSAVDDLLRLAQDHHSNDQVEISQPWMVRKLEEEEVKIPTGEAAESSEDSMAVTGAHKRKNRKLTDLVFDHEDHNHLCITCNKSFPSYQALGGHMASHNKVKSMKIDQEEAAATSTSTPGRGQKLNFEDAAEHQCNICGVSFPTGQALGGHKRRHWWTSPARAPASSSSGEITTNTRLMLDFDLNELPSDGLDS</sequence>
<proteinExistence type="predicted"/>
<evidence type="ECO:0000256" key="8">
    <source>
        <dbReference type="SAM" id="MobiDB-lite"/>
    </source>
</evidence>
<dbReference type="Pfam" id="PF13912">
    <property type="entry name" value="zf-C2H2_6"/>
    <property type="match status" value="3"/>
</dbReference>
<dbReference type="InterPro" id="IPR036236">
    <property type="entry name" value="Znf_C2H2_sf"/>
</dbReference>
<dbReference type="GO" id="GO:0003700">
    <property type="term" value="F:DNA-binding transcription factor activity"/>
    <property type="evidence" value="ECO:0007669"/>
    <property type="project" value="InterPro"/>
</dbReference>
<feature type="compositionally biased region" description="Acidic residues" evidence="8">
    <location>
        <begin position="128"/>
        <end position="142"/>
    </location>
</feature>
<evidence type="ECO:0000256" key="7">
    <source>
        <dbReference type="PROSITE-ProRule" id="PRU00042"/>
    </source>
</evidence>
<evidence type="ECO:0000256" key="1">
    <source>
        <dbReference type="ARBA" id="ARBA00022723"/>
    </source>
</evidence>
<dbReference type="InterPro" id="IPR013087">
    <property type="entry name" value="Znf_C2H2_type"/>
</dbReference>
<feature type="domain" description="C2H2-type" evidence="9">
    <location>
        <begin position="256"/>
        <end position="283"/>
    </location>
</feature>
<dbReference type="SMART" id="SM00355">
    <property type="entry name" value="ZnF_C2H2"/>
    <property type="match status" value="4"/>
</dbReference>
<dbReference type="InterPro" id="IPR044653">
    <property type="entry name" value="AZF1/2/3-like"/>
</dbReference>
<gene>
    <name evidence="10" type="ORF">SLEP1_g44588</name>
</gene>
<feature type="region of interest" description="Disordered" evidence="8">
    <location>
        <begin position="116"/>
        <end position="152"/>
    </location>
</feature>
<evidence type="ECO:0000259" key="9">
    <source>
        <dbReference type="PROSITE" id="PS50157"/>
    </source>
</evidence>